<keyword evidence="2" id="KW-1185">Reference proteome</keyword>
<dbReference type="InterPro" id="IPR006439">
    <property type="entry name" value="HAD-SF_hydro_IA"/>
</dbReference>
<comment type="caution">
    <text evidence="1">The sequence shown here is derived from an EMBL/GenBank/DDBJ whole genome shotgun (WGS) entry which is preliminary data.</text>
</comment>
<accession>A0A9J6P2U1</accession>
<dbReference type="SFLD" id="SFLDS00003">
    <property type="entry name" value="Haloacid_Dehalogenase"/>
    <property type="match status" value="1"/>
</dbReference>
<dbReference type="Gene3D" id="1.10.150.240">
    <property type="entry name" value="Putative phosphatase, domain 2"/>
    <property type="match status" value="1"/>
</dbReference>
<dbReference type="InterPro" id="IPR023214">
    <property type="entry name" value="HAD_sf"/>
</dbReference>
<gene>
    <name evidence="1" type="ORF">KDK92_14445</name>
</gene>
<dbReference type="Pfam" id="PF00702">
    <property type="entry name" value="Hydrolase"/>
    <property type="match status" value="1"/>
</dbReference>
<dbReference type="SFLD" id="SFLDG01129">
    <property type="entry name" value="C1.5:_HAD__Beta-PGM__Phosphata"/>
    <property type="match status" value="1"/>
</dbReference>
<dbReference type="AlphaFoldDB" id="A0A9J6P2U1"/>
<dbReference type="PANTHER" id="PTHR43611">
    <property type="entry name" value="ALPHA-D-GLUCOSE 1-PHOSPHATE PHOSPHATASE"/>
    <property type="match status" value="1"/>
</dbReference>
<dbReference type="Gene3D" id="3.40.50.1000">
    <property type="entry name" value="HAD superfamily/HAD-like"/>
    <property type="match status" value="1"/>
</dbReference>
<evidence type="ECO:0000313" key="1">
    <source>
        <dbReference type="EMBL" id="MCM1990927.1"/>
    </source>
</evidence>
<name>A0A9J6P2U1_9CLOT</name>
<dbReference type="InterPro" id="IPR036412">
    <property type="entry name" value="HAD-like_sf"/>
</dbReference>
<dbReference type="CDD" id="cd02603">
    <property type="entry name" value="HAD_sEH-N_like"/>
    <property type="match status" value="1"/>
</dbReference>
<protein>
    <submittedName>
        <fullName evidence="1">HAD family phosphatase</fullName>
    </submittedName>
</protein>
<evidence type="ECO:0000313" key="2">
    <source>
        <dbReference type="Proteomes" id="UP001056429"/>
    </source>
</evidence>
<reference evidence="1" key="2">
    <citation type="submission" date="2021-04" db="EMBL/GenBank/DDBJ databases">
        <authorList>
            <person name="Dong X."/>
        </authorList>
    </citation>
    <scope>NUCLEOTIDE SEQUENCE</scope>
    <source>
        <strain evidence="1">ZWT</strain>
    </source>
</reference>
<organism evidence="1 2">
    <name type="scientific">Oceanirhabdus seepicola</name>
    <dbReference type="NCBI Taxonomy" id="2828781"/>
    <lineage>
        <taxon>Bacteria</taxon>
        <taxon>Bacillati</taxon>
        <taxon>Bacillota</taxon>
        <taxon>Clostridia</taxon>
        <taxon>Eubacteriales</taxon>
        <taxon>Clostridiaceae</taxon>
        <taxon>Oceanirhabdus</taxon>
    </lineage>
</organism>
<dbReference type="RefSeq" id="WP_250860037.1">
    <property type="nucleotide sequence ID" value="NZ_JAGSOJ010000003.1"/>
</dbReference>
<dbReference type="PRINTS" id="PR00413">
    <property type="entry name" value="HADHALOGNASE"/>
</dbReference>
<dbReference type="InterPro" id="IPR023198">
    <property type="entry name" value="PGP-like_dom2"/>
</dbReference>
<proteinExistence type="predicted"/>
<dbReference type="NCBIfam" id="TIGR01509">
    <property type="entry name" value="HAD-SF-IA-v3"/>
    <property type="match status" value="1"/>
</dbReference>
<dbReference type="PANTHER" id="PTHR43611:SF3">
    <property type="entry name" value="FLAVIN MONONUCLEOTIDE HYDROLASE 1, CHLOROPLATIC"/>
    <property type="match status" value="1"/>
</dbReference>
<dbReference type="Proteomes" id="UP001056429">
    <property type="component" value="Unassembled WGS sequence"/>
</dbReference>
<dbReference type="SUPFAM" id="SSF56784">
    <property type="entry name" value="HAD-like"/>
    <property type="match status" value="1"/>
</dbReference>
<reference evidence="1" key="1">
    <citation type="journal article" date="2021" name="mSystems">
        <title>Bacteria and Archaea Synergistically Convert Glycine Betaine to Biogenic Methane in the Formosa Cold Seep of the South China Sea.</title>
        <authorList>
            <person name="Li L."/>
            <person name="Zhang W."/>
            <person name="Zhang S."/>
            <person name="Song L."/>
            <person name="Sun Q."/>
            <person name="Zhang H."/>
            <person name="Xiang H."/>
            <person name="Dong X."/>
        </authorList>
    </citation>
    <scope>NUCLEOTIDE SEQUENCE</scope>
    <source>
        <strain evidence="1">ZWT</strain>
    </source>
</reference>
<dbReference type="EMBL" id="JAGSOJ010000003">
    <property type="protein sequence ID" value="MCM1990927.1"/>
    <property type="molecule type" value="Genomic_DNA"/>
</dbReference>
<sequence length="199" mass="23043">MIKNIIFDIGNVLLKFEPRKYLTKLFNNKEIEDLLFNEIFKSDEWLLLDKGSISETDATSIFVERLPERNIDINLCMSNWKSILVPIKENVEVLKSLHNKGYNLYILSNFHKAAYNHIIDSHDFFSLFHGGAVSFEENLLKPNIEFFNILLDRYALNPCECLFIDDTLDNITAASSLGVNVIHYTGDFLLEDKIKSFID</sequence>